<sequence>MPVGLNYANAAEDNRRLKIFAENSLFIKEHNQKFENGLVSYALEMNQFGDLSHEEFLGLMSCGNSSDIDDGGSNFTFPENVDDKSLPKTVDWRKKGYVTPVKNQGRNFNLDSSRNLRYEQGEHLWPQINYAAICRYFVAKASHDDAAANAFCGLDAYQYVKSGKVHDIKTAVPRPGLRILKGLVIPSQRSGLLYECWIAVTEEGEIEDTRCSCMVRLGRVCSHSATVCFAVDFWTQVNTGHPAPTDLPCQWVQPRLKKRQPCKFKKENVGATAKGHVKLKKGCEKQLKVAVATVGPISVSIDPHFRPFRFYKHGIVDDPSCTTYRLNHVVLAVGYGVQYGIEYWLLKNSYGDRWGDGGYFKAVFSSAMILHMLLLSAALAVAFAVTAEEVIRSEWQAFKTKHGRNYTSAHEELLRFKIFTENSLFIARHNEKYVKGLVSYSLDINQFGDMLHHEFLELTNCYKRSDARSGRSTYLPPENVDDSDLPQSVDWRKKGYVTPVKNQGQCGSCWAFSATGSLEGQHFRKTGKLVSLSEQNLVDCSRNYGNNGCNGGTMENAFDYVKSNGGIDTEKSYPYHGLDEECKFKKADVGATVTGRVSVKEGSEEDLRSAVATVGPVSVAIDASQRSFQFYRKGVYDEQACSSTKLDHGVLAVGYGVLNGTKYWLVKNRYKAAFKF</sequence>
<protein>
    <submittedName>
        <fullName evidence="1">Uncharacterized protein</fullName>
    </submittedName>
</protein>
<evidence type="ECO:0000313" key="2">
    <source>
        <dbReference type="Proteomes" id="UP000821865"/>
    </source>
</evidence>
<evidence type="ECO:0000313" key="1">
    <source>
        <dbReference type="EMBL" id="KAH7937642.1"/>
    </source>
</evidence>
<name>A0ACB8C9T4_DERSI</name>
<reference evidence="1" key="1">
    <citation type="submission" date="2020-05" db="EMBL/GenBank/DDBJ databases">
        <title>Large-scale comparative analyses of tick genomes elucidate their genetic diversity and vector capacities.</title>
        <authorList>
            <person name="Jia N."/>
            <person name="Wang J."/>
            <person name="Shi W."/>
            <person name="Du L."/>
            <person name="Sun Y."/>
            <person name="Zhan W."/>
            <person name="Jiang J."/>
            <person name="Wang Q."/>
            <person name="Zhang B."/>
            <person name="Ji P."/>
            <person name="Sakyi L.B."/>
            <person name="Cui X."/>
            <person name="Yuan T."/>
            <person name="Jiang B."/>
            <person name="Yang W."/>
            <person name="Lam T.T.-Y."/>
            <person name="Chang Q."/>
            <person name="Ding S."/>
            <person name="Wang X."/>
            <person name="Zhu J."/>
            <person name="Ruan X."/>
            <person name="Zhao L."/>
            <person name="Wei J."/>
            <person name="Que T."/>
            <person name="Du C."/>
            <person name="Cheng J."/>
            <person name="Dai P."/>
            <person name="Han X."/>
            <person name="Huang E."/>
            <person name="Gao Y."/>
            <person name="Liu J."/>
            <person name="Shao H."/>
            <person name="Ye R."/>
            <person name="Li L."/>
            <person name="Wei W."/>
            <person name="Wang X."/>
            <person name="Wang C."/>
            <person name="Yang T."/>
            <person name="Huo Q."/>
            <person name="Li W."/>
            <person name="Guo W."/>
            <person name="Chen H."/>
            <person name="Zhou L."/>
            <person name="Ni X."/>
            <person name="Tian J."/>
            <person name="Zhou Y."/>
            <person name="Sheng Y."/>
            <person name="Liu T."/>
            <person name="Pan Y."/>
            <person name="Xia L."/>
            <person name="Li J."/>
            <person name="Zhao F."/>
            <person name="Cao W."/>
        </authorList>
    </citation>
    <scope>NUCLEOTIDE SEQUENCE</scope>
    <source>
        <strain evidence="1">Dsil-2018</strain>
    </source>
</reference>
<accession>A0ACB8C9T4</accession>
<proteinExistence type="predicted"/>
<gene>
    <name evidence="1" type="ORF">HPB49_013999</name>
</gene>
<organism evidence="1 2">
    <name type="scientific">Dermacentor silvarum</name>
    <name type="common">Tick</name>
    <dbReference type="NCBI Taxonomy" id="543639"/>
    <lineage>
        <taxon>Eukaryota</taxon>
        <taxon>Metazoa</taxon>
        <taxon>Ecdysozoa</taxon>
        <taxon>Arthropoda</taxon>
        <taxon>Chelicerata</taxon>
        <taxon>Arachnida</taxon>
        <taxon>Acari</taxon>
        <taxon>Parasitiformes</taxon>
        <taxon>Ixodida</taxon>
        <taxon>Ixodoidea</taxon>
        <taxon>Ixodidae</taxon>
        <taxon>Rhipicephalinae</taxon>
        <taxon>Dermacentor</taxon>
    </lineage>
</organism>
<dbReference type="Proteomes" id="UP000821865">
    <property type="component" value="Chromosome 8"/>
</dbReference>
<comment type="caution">
    <text evidence="1">The sequence shown here is derived from an EMBL/GenBank/DDBJ whole genome shotgun (WGS) entry which is preliminary data.</text>
</comment>
<dbReference type="EMBL" id="CM023477">
    <property type="protein sequence ID" value="KAH7937642.1"/>
    <property type="molecule type" value="Genomic_DNA"/>
</dbReference>
<keyword evidence="2" id="KW-1185">Reference proteome</keyword>